<dbReference type="NCBIfam" id="TIGR00785">
    <property type="entry name" value="dass"/>
    <property type="match status" value="1"/>
</dbReference>
<dbReference type="GO" id="GO:0016020">
    <property type="term" value="C:membrane"/>
    <property type="evidence" value="ECO:0007669"/>
    <property type="project" value="UniProtKB-SubCell"/>
</dbReference>
<sequence length="492" mass="51478">MSTATPAGKTTATPTDDRKRAKAKKSMAIKVAIIAIVTLAIYFLPVPEGVDPRGMHMTAIFVGTILGLILQPLPTASVALIGLAVAMITGTMNVKDEALQGFSSSSIWLIVAAFFIADGFLITGLGRRIALIFVRMLGKSSLGLSYGMAITDLILAPATPSNTARAGGVVYPIIKSLATVNDSHPESDESRKRLGSYLSLTSVQVNTITSAMFVTAMAGNPIAVGFASDAGVEISWGTWAIAALVPGLVALVTMPWVMSKVYAPTVKKTPEAPSQAAQQLHEMGKMSSKEIIMLVTFLLLLVLWISGSALGVDATAAAFVGIAILLCTKVLTWKDMAANSGAWSTLIFFSVLVGMATHLNDLGVIGWIGDTAAAAVGGFSWPLALLILGLVYFYVHYFFASNTAQIVAMYAVFLGTAIAAGAPAILAALVLGFIGNLIGGLTHYASGPAGVIYGSGYVTTSEWFRVGFIASVVNIIIWGVVGTAWWMVLGYV</sequence>
<comment type="similarity">
    <text evidence="2">Belongs to the SLC13A/DASS transporter (TC 2.A.47) family. DIT1 subfamily.</text>
</comment>
<name>A0A917IUP3_9MICC</name>
<evidence type="ECO:0000313" key="7">
    <source>
        <dbReference type="EMBL" id="GGH65027.1"/>
    </source>
</evidence>
<accession>A0A917IUP3</accession>
<protein>
    <submittedName>
        <fullName evidence="7">Malate transporter YflS</fullName>
    </submittedName>
</protein>
<comment type="caution">
    <text evidence="7">The sequence shown here is derived from an EMBL/GenBank/DDBJ whole genome shotgun (WGS) entry which is preliminary data.</text>
</comment>
<feature type="transmembrane region" description="Helical" evidence="6">
    <location>
        <begin position="345"/>
        <end position="368"/>
    </location>
</feature>
<proteinExistence type="inferred from homology"/>
<keyword evidence="3 6" id="KW-0812">Transmembrane</keyword>
<evidence type="ECO:0000256" key="2">
    <source>
        <dbReference type="ARBA" id="ARBA00007349"/>
    </source>
</evidence>
<dbReference type="AlphaFoldDB" id="A0A917IUP3"/>
<evidence type="ECO:0000256" key="3">
    <source>
        <dbReference type="ARBA" id="ARBA00022692"/>
    </source>
</evidence>
<feature type="transmembrane region" description="Helical" evidence="6">
    <location>
        <begin position="463"/>
        <end position="489"/>
    </location>
</feature>
<gene>
    <name evidence="7" type="primary">yflS</name>
    <name evidence="7" type="ORF">GCM10007359_17860</name>
</gene>
<dbReference type="InterPro" id="IPR001898">
    <property type="entry name" value="SLC13A/DASS"/>
</dbReference>
<feature type="transmembrane region" description="Helical" evidence="6">
    <location>
        <begin position="27"/>
        <end position="47"/>
    </location>
</feature>
<evidence type="ECO:0000256" key="6">
    <source>
        <dbReference type="SAM" id="Phobius"/>
    </source>
</evidence>
<feature type="transmembrane region" description="Helical" evidence="6">
    <location>
        <begin position="407"/>
        <end position="434"/>
    </location>
</feature>
<dbReference type="EMBL" id="BMDC01000003">
    <property type="protein sequence ID" value="GGH65027.1"/>
    <property type="molecule type" value="Genomic_DNA"/>
</dbReference>
<dbReference type="Pfam" id="PF00939">
    <property type="entry name" value="Na_sulph_symp"/>
    <property type="match status" value="1"/>
</dbReference>
<feature type="transmembrane region" description="Helical" evidence="6">
    <location>
        <begin position="374"/>
        <end position="395"/>
    </location>
</feature>
<dbReference type="GO" id="GO:0022857">
    <property type="term" value="F:transmembrane transporter activity"/>
    <property type="evidence" value="ECO:0007669"/>
    <property type="project" value="InterPro"/>
</dbReference>
<feature type="transmembrane region" description="Helical" evidence="6">
    <location>
        <begin position="291"/>
        <end position="310"/>
    </location>
</feature>
<reference evidence="7 8" key="1">
    <citation type="journal article" date="2014" name="Int. J. Syst. Evol. Microbiol.">
        <title>Complete genome sequence of Corynebacterium casei LMG S-19264T (=DSM 44701T), isolated from a smear-ripened cheese.</title>
        <authorList>
            <consortium name="US DOE Joint Genome Institute (JGI-PGF)"/>
            <person name="Walter F."/>
            <person name="Albersmeier A."/>
            <person name="Kalinowski J."/>
            <person name="Ruckert C."/>
        </authorList>
    </citation>
    <scope>NUCLEOTIDE SEQUENCE [LARGE SCALE GENOMIC DNA]</scope>
    <source>
        <strain evidence="7 8">CCM 8669</strain>
    </source>
</reference>
<keyword evidence="4 6" id="KW-1133">Transmembrane helix</keyword>
<organism evidence="7 8">
    <name type="scientific">Rothia aerolata</name>
    <dbReference type="NCBI Taxonomy" id="1812262"/>
    <lineage>
        <taxon>Bacteria</taxon>
        <taxon>Bacillati</taxon>
        <taxon>Actinomycetota</taxon>
        <taxon>Actinomycetes</taxon>
        <taxon>Micrococcales</taxon>
        <taxon>Micrococcaceae</taxon>
        <taxon>Rothia</taxon>
    </lineage>
</organism>
<evidence type="ECO:0000256" key="1">
    <source>
        <dbReference type="ARBA" id="ARBA00004141"/>
    </source>
</evidence>
<dbReference type="Proteomes" id="UP000600171">
    <property type="component" value="Unassembled WGS sequence"/>
</dbReference>
<keyword evidence="8" id="KW-1185">Reference proteome</keyword>
<evidence type="ECO:0000256" key="4">
    <source>
        <dbReference type="ARBA" id="ARBA00022989"/>
    </source>
</evidence>
<feature type="transmembrane region" description="Helical" evidence="6">
    <location>
        <begin position="106"/>
        <end position="126"/>
    </location>
</feature>
<dbReference type="PIRSF" id="PIRSF002457">
    <property type="entry name" value="DASS"/>
    <property type="match status" value="1"/>
</dbReference>
<comment type="subcellular location">
    <subcellularLocation>
        <location evidence="1">Membrane</location>
        <topology evidence="1">Multi-pass membrane protein</topology>
    </subcellularLocation>
</comment>
<feature type="transmembrane region" description="Helical" evidence="6">
    <location>
        <begin position="239"/>
        <end position="258"/>
    </location>
</feature>
<dbReference type="InterPro" id="IPR030676">
    <property type="entry name" value="CitT-rel"/>
</dbReference>
<keyword evidence="5 6" id="KW-0472">Membrane</keyword>
<evidence type="ECO:0000256" key="5">
    <source>
        <dbReference type="ARBA" id="ARBA00023136"/>
    </source>
</evidence>
<feature type="transmembrane region" description="Helical" evidence="6">
    <location>
        <begin position="316"/>
        <end position="333"/>
    </location>
</feature>
<dbReference type="PANTHER" id="PTHR42826">
    <property type="entry name" value="DICARBOXYLATE TRANSPORTER 2.1, CHLOROPLASTIC"/>
    <property type="match status" value="1"/>
</dbReference>
<dbReference type="RefSeq" id="WP_188360026.1">
    <property type="nucleotide sequence ID" value="NZ_BMDC01000003.1"/>
</dbReference>
<evidence type="ECO:0000313" key="8">
    <source>
        <dbReference type="Proteomes" id="UP000600171"/>
    </source>
</evidence>